<dbReference type="InterPro" id="IPR024930">
    <property type="entry name" value="Skp_dom_sf"/>
</dbReference>
<dbReference type="PANTHER" id="PTHR35089:SF1">
    <property type="entry name" value="CHAPERONE PROTEIN SKP"/>
    <property type="match status" value="1"/>
</dbReference>
<organism evidence="6 7">
    <name type="scientific">Mesonia hippocampi</name>
    <dbReference type="NCBI Taxonomy" id="1628250"/>
    <lineage>
        <taxon>Bacteria</taxon>
        <taxon>Pseudomonadati</taxon>
        <taxon>Bacteroidota</taxon>
        <taxon>Flavobacteriia</taxon>
        <taxon>Flavobacteriales</taxon>
        <taxon>Flavobacteriaceae</taxon>
        <taxon>Mesonia</taxon>
    </lineage>
</organism>
<dbReference type="InterPro" id="IPR005632">
    <property type="entry name" value="Chaperone_Skp"/>
</dbReference>
<dbReference type="Gene3D" id="3.30.910.20">
    <property type="entry name" value="Skp domain"/>
    <property type="match status" value="1"/>
</dbReference>
<dbReference type="GO" id="GO:0050821">
    <property type="term" value="P:protein stabilization"/>
    <property type="evidence" value="ECO:0007669"/>
    <property type="project" value="TreeGrafter"/>
</dbReference>
<comment type="similarity">
    <text evidence="1">Belongs to the Skp family.</text>
</comment>
<gene>
    <name evidence="6" type="ORF">GGR32_001040</name>
</gene>
<accession>A0A840EP57</accession>
<feature type="coiled-coil region" evidence="3">
    <location>
        <begin position="45"/>
        <end position="105"/>
    </location>
</feature>
<reference evidence="6 7" key="1">
    <citation type="submission" date="2020-08" db="EMBL/GenBank/DDBJ databases">
        <title>Genomic Encyclopedia of Type Strains, Phase IV (KMG-IV): sequencing the most valuable type-strain genomes for metagenomic binning, comparative biology and taxonomic classification.</title>
        <authorList>
            <person name="Goeker M."/>
        </authorList>
    </citation>
    <scope>NUCLEOTIDE SEQUENCE [LARGE SCALE GENOMIC DNA]</scope>
    <source>
        <strain evidence="6 7">DSM 29568</strain>
    </source>
</reference>
<evidence type="ECO:0000313" key="7">
    <source>
        <dbReference type="Proteomes" id="UP000553034"/>
    </source>
</evidence>
<dbReference type="AlphaFoldDB" id="A0A840EP57"/>
<feature type="signal peptide" evidence="5">
    <location>
        <begin position="1"/>
        <end position="20"/>
    </location>
</feature>
<evidence type="ECO:0000313" key="6">
    <source>
        <dbReference type="EMBL" id="MBB4118760.1"/>
    </source>
</evidence>
<sequence>MKKLILIIIVTLSLSFQAEAQRGLKIGYVDMDYILENVPEYQQANQQLSNQVQKWKTALEKKMQTIADLKESLDTERALLTRELIEEREAEIKYEEEQMSNYQQEKFGPNGALITQKKQLLQPVQDQVFNAVQEIGSTREYDFIYENSADALMLYSANRHDISDQVLRMIERSARKQRVDDRKNKKAEEEKPKKEVYKSVTKAREDAEEEKERTEEREAIVNKREQELQDRKNKRDSLRQARKREFEERRNKILQERQRMRDSLQEVRNRNK</sequence>
<dbReference type="PANTHER" id="PTHR35089">
    <property type="entry name" value="CHAPERONE PROTEIN SKP"/>
    <property type="match status" value="1"/>
</dbReference>
<keyword evidence="3" id="KW-0175">Coiled coil</keyword>
<evidence type="ECO:0000256" key="2">
    <source>
        <dbReference type="ARBA" id="ARBA00022729"/>
    </source>
</evidence>
<keyword evidence="7" id="KW-1185">Reference proteome</keyword>
<dbReference type="Pfam" id="PF03938">
    <property type="entry name" value="OmpH"/>
    <property type="match status" value="1"/>
</dbReference>
<dbReference type="GO" id="GO:0005829">
    <property type="term" value="C:cytosol"/>
    <property type="evidence" value="ECO:0007669"/>
    <property type="project" value="TreeGrafter"/>
</dbReference>
<evidence type="ECO:0000256" key="1">
    <source>
        <dbReference type="ARBA" id="ARBA00009091"/>
    </source>
</evidence>
<keyword evidence="2 5" id="KW-0732">Signal</keyword>
<proteinExistence type="inferred from homology"/>
<feature type="region of interest" description="Disordered" evidence="4">
    <location>
        <begin position="175"/>
        <end position="272"/>
    </location>
</feature>
<dbReference type="SMART" id="SM00935">
    <property type="entry name" value="OmpH"/>
    <property type="match status" value="1"/>
</dbReference>
<dbReference type="Proteomes" id="UP000553034">
    <property type="component" value="Unassembled WGS sequence"/>
</dbReference>
<dbReference type="SUPFAM" id="SSF111384">
    <property type="entry name" value="OmpH-like"/>
    <property type="match status" value="1"/>
</dbReference>
<evidence type="ECO:0000256" key="5">
    <source>
        <dbReference type="SAM" id="SignalP"/>
    </source>
</evidence>
<dbReference type="EMBL" id="JACIFO010000003">
    <property type="protein sequence ID" value="MBB4118760.1"/>
    <property type="molecule type" value="Genomic_DNA"/>
</dbReference>
<dbReference type="GO" id="GO:0051082">
    <property type="term" value="F:unfolded protein binding"/>
    <property type="evidence" value="ECO:0007669"/>
    <property type="project" value="InterPro"/>
</dbReference>
<dbReference type="RefSeq" id="WP_183477118.1">
    <property type="nucleotide sequence ID" value="NZ_JACIFO010000003.1"/>
</dbReference>
<protein>
    <submittedName>
        <fullName evidence="6">Skp family chaperone for outer membrane proteins</fullName>
    </submittedName>
</protein>
<name>A0A840EP57_9FLAO</name>
<evidence type="ECO:0000256" key="4">
    <source>
        <dbReference type="SAM" id="MobiDB-lite"/>
    </source>
</evidence>
<evidence type="ECO:0000256" key="3">
    <source>
        <dbReference type="SAM" id="Coils"/>
    </source>
</evidence>
<comment type="caution">
    <text evidence="6">The sequence shown here is derived from an EMBL/GenBank/DDBJ whole genome shotgun (WGS) entry which is preliminary data.</text>
</comment>
<feature type="chain" id="PRO_5032327897" evidence="5">
    <location>
        <begin position="21"/>
        <end position="272"/>
    </location>
</feature>